<dbReference type="Proteomes" id="UP000036331">
    <property type="component" value="Unassembled WGS sequence"/>
</dbReference>
<name>A0A377EL79_ECOLX</name>
<gene>
    <name evidence="3" type="primary">yffO</name>
    <name evidence="2" type="ORF">ABE91_014685</name>
    <name evidence="3" type="ORF">NCTC8960_04149</name>
</gene>
<dbReference type="AlphaFoldDB" id="A0A377EL79"/>
<evidence type="ECO:0000313" key="4">
    <source>
        <dbReference type="Proteomes" id="UP000036331"/>
    </source>
</evidence>
<evidence type="ECO:0000313" key="3">
    <source>
        <dbReference type="EMBL" id="STN13793.1"/>
    </source>
</evidence>
<dbReference type="Proteomes" id="UP000255057">
    <property type="component" value="Unassembled WGS sequence"/>
</dbReference>
<proteinExistence type="predicted"/>
<reference evidence="2 4" key="1">
    <citation type="journal article" date="2015" name="Genome Announc.">
        <title>Draft Genome Sequences of Human-Pathogenic Escherichia coli O26:H11 Strains Carrying the stx2 Gene Only and Circulating in France.</title>
        <authorList>
            <person name="Delannoy S."/>
            <person name="Mariani-Kurkdjian P."/>
            <person name="Bonacorsi S."/>
            <person name="Liguori S."/>
            <person name="Ison S.A."/>
            <person name="Fach P."/>
        </authorList>
    </citation>
    <scope>NUCLEOTIDE SEQUENCE [LARGE SCALE GENOMIC DNA]</scope>
    <source>
        <strain evidence="2 4">34870</strain>
    </source>
</reference>
<evidence type="ECO:0000256" key="1">
    <source>
        <dbReference type="SAM" id="MobiDB-lite"/>
    </source>
</evidence>
<dbReference type="EMBL" id="UGFO01000006">
    <property type="protein sequence ID" value="STN13793.1"/>
    <property type="molecule type" value="Genomic_DNA"/>
</dbReference>
<dbReference type="InterPro" id="IPR048683">
    <property type="entry name" value="Sf6_terminase"/>
</dbReference>
<dbReference type="RefSeq" id="WP_001287849.1">
    <property type="nucleotide sequence ID" value="NZ_BGDQ01000053.1"/>
</dbReference>
<dbReference type="Gene3D" id="1.10.10.60">
    <property type="entry name" value="Homeodomain-like"/>
    <property type="match status" value="1"/>
</dbReference>
<dbReference type="Pfam" id="PF20901">
    <property type="entry name" value="Sf6_terminase"/>
    <property type="match status" value="1"/>
</dbReference>
<evidence type="ECO:0000313" key="5">
    <source>
        <dbReference type="Proteomes" id="UP000255057"/>
    </source>
</evidence>
<accession>A0A377EL79</accession>
<organism evidence="3 5">
    <name type="scientific">Escherichia coli</name>
    <dbReference type="NCBI Taxonomy" id="562"/>
    <lineage>
        <taxon>Bacteria</taxon>
        <taxon>Pseudomonadati</taxon>
        <taxon>Pseudomonadota</taxon>
        <taxon>Gammaproteobacteria</taxon>
        <taxon>Enterobacterales</taxon>
        <taxon>Enterobacteriaceae</taxon>
        <taxon>Escherichia</taxon>
    </lineage>
</organism>
<evidence type="ECO:0000313" key="2">
    <source>
        <dbReference type="EMBL" id="PBN76247.1"/>
    </source>
</evidence>
<sequence length="141" mass="16109">MSEDLPQTPARSDLSPSKGVAGRKTKYNDRIAQQICLYVAQNMSLREISRQPGMPHWDTLKIWMLQHPELRQTIEAIRWLNGTEYIAEALECYKDVEPDSEDFPAQLALAKAKAATMLTAARLMELRKPPRQILENEDDLS</sequence>
<reference evidence="2" key="2">
    <citation type="submission" date="2017-03" db="EMBL/GenBank/DDBJ databases">
        <title>The mobilome is the main driver of stx2-positive O26:H11 Escherichia coli strains evolution.</title>
        <authorList>
            <person name="Delannoy S."/>
            <person name="Mariani-Kurkdjian P."/>
            <person name="Webb H.E."/>
            <person name="Bonacorsi S."/>
            <person name="Fach P."/>
        </authorList>
    </citation>
    <scope>NUCLEOTIDE SEQUENCE</scope>
    <source>
        <strain evidence="2">34870</strain>
    </source>
</reference>
<feature type="region of interest" description="Disordered" evidence="1">
    <location>
        <begin position="1"/>
        <end position="23"/>
    </location>
</feature>
<protein>
    <submittedName>
        <fullName evidence="3">CPZ-55 prophage protein</fullName>
    </submittedName>
</protein>
<dbReference type="EMBL" id="LDXE02000002">
    <property type="protein sequence ID" value="PBN76247.1"/>
    <property type="molecule type" value="Genomic_DNA"/>
</dbReference>
<reference evidence="3 5" key="3">
    <citation type="submission" date="2018-06" db="EMBL/GenBank/DDBJ databases">
        <authorList>
            <consortium name="Pathogen Informatics"/>
            <person name="Doyle S."/>
        </authorList>
    </citation>
    <scope>NUCLEOTIDE SEQUENCE [LARGE SCALE GENOMIC DNA]</scope>
    <source>
        <strain evidence="3 5">NCTC8960</strain>
    </source>
</reference>